<dbReference type="PANTHER" id="PTHR11108:SF1">
    <property type="entry name" value="FERROCHELATASE, MITOCHONDRIAL"/>
    <property type="match status" value="1"/>
</dbReference>
<dbReference type="Gene3D" id="3.40.50.1400">
    <property type="match status" value="2"/>
</dbReference>
<comment type="subcellular location">
    <subcellularLocation>
        <location evidence="7 8">Cytoplasm</location>
    </subcellularLocation>
</comment>
<keyword evidence="10" id="KW-1185">Reference proteome</keyword>
<feature type="binding site" evidence="7">
    <location>
        <position position="292"/>
    </location>
    <ligand>
        <name>Fe(2+)</name>
        <dbReference type="ChEBI" id="CHEBI:29033"/>
    </ligand>
</feature>
<dbReference type="CDD" id="cd03411">
    <property type="entry name" value="Ferrochelatase_N"/>
    <property type="match status" value="1"/>
</dbReference>
<protein>
    <recommendedName>
        <fullName evidence="7 8">Ferrochelatase</fullName>
        <ecNumber evidence="7 8">4.98.1.1</ecNumber>
    </recommendedName>
    <alternativeName>
        <fullName evidence="7">Heme synthase</fullName>
    </alternativeName>
    <alternativeName>
        <fullName evidence="7">Protoheme ferro-lyase</fullName>
    </alternativeName>
</protein>
<keyword evidence="7 8" id="KW-0963">Cytoplasm</keyword>
<dbReference type="EMBL" id="JAJBZT010000007">
    <property type="protein sequence ID" value="MCB6184516.1"/>
    <property type="molecule type" value="Genomic_DNA"/>
</dbReference>
<dbReference type="InterPro" id="IPR001015">
    <property type="entry name" value="Ferrochelatase"/>
</dbReference>
<dbReference type="Pfam" id="PF00762">
    <property type="entry name" value="Ferrochelatase"/>
    <property type="match status" value="1"/>
</dbReference>
<evidence type="ECO:0000256" key="4">
    <source>
        <dbReference type="ARBA" id="ARBA00023239"/>
    </source>
</evidence>
<dbReference type="PANTHER" id="PTHR11108">
    <property type="entry name" value="FERROCHELATASE"/>
    <property type="match status" value="1"/>
</dbReference>
<evidence type="ECO:0000256" key="7">
    <source>
        <dbReference type="HAMAP-Rule" id="MF_00323"/>
    </source>
</evidence>
<dbReference type="NCBIfam" id="TIGR00109">
    <property type="entry name" value="hemH"/>
    <property type="match status" value="1"/>
</dbReference>
<evidence type="ECO:0000256" key="1">
    <source>
        <dbReference type="ARBA" id="ARBA00007718"/>
    </source>
</evidence>
<keyword evidence="3 7" id="KW-0350">Heme biosynthesis</keyword>
<evidence type="ECO:0000256" key="8">
    <source>
        <dbReference type="RuleBase" id="RU000607"/>
    </source>
</evidence>
<keyword evidence="5 7" id="KW-0627">Porphyrin biosynthesis</keyword>
<dbReference type="CDD" id="cd00419">
    <property type="entry name" value="Ferrochelatase_C"/>
    <property type="match status" value="1"/>
</dbReference>
<evidence type="ECO:0000313" key="10">
    <source>
        <dbReference type="Proteomes" id="UP001165395"/>
    </source>
</evidence>
<dbReference type="InterPro" id="IPR033644">
    <property type="entry name" value="Ferrochelatase_C"/>
</dbReference>
<dbReference type="GO" id="GO:0016829">
    <property type="term" value="F:lyase activity"/>
    <property type="evidence" value="ECO:0007669"/>
    <property type="project" value="UniProtKB-KW"/>
</dbReference>
<comment type="catalytic activity">
    <reaction evidence="6">
        <text>Fe-coproporphyrin III + 2 H(+) = coproporphyrin III + Fe(2+)</text>
        <dbReference type="Rhea" id="RHEA:49572"/>
        <dbReference type="ChEBI" id="CHEBI:15378"/>
        <dbReference type="ChEBI" id="CHEBI:29033"/>
        <dbReference type="ChEBI" id="CHEBI:68438"/>
        <dbReference type="ChEBI" id="CHEBI:131725"/>
        <dbReference type="EC" id="4.99.1.9"/>
    </reaction>
    <physiologicalReaction direction="right-to-left" evidence="6">
        <dbReference type="Rhea" id="RHEA:49574"/>
    </physiologicalReaction>
</comment>
<keyword evidence="7" id="KW-0479">Metal-binding</keyword>
<dbReference type="SUPFAM" id="SSF53800">
    <property type="entry name" value="Chelatase"/>
    <property type="match status" value="1"/>
</dbReference>
<feature type="binding site" evidence="7">
    <location>
        <position position="211"/>
    </location>
    <ligand>
        <name>Fe(2+)</name>
        <dbReference type="ChEBI" id="CHEBI:29033"/>
    </ligand>
</feature>
<dbReference type="EC" id="4.98.1.1" evidence="7 8"/>
<comment type="function">
    <text evidence="7 8">Catalyzes the ferrous insertion into protoporphyrin IX.</text>
</comment>
<reference evidence="9" key="1">
    <citation type="submission" date="2021-10" db="EMBL/GenBank/DDBJ databases">
        <title>The complete genome sequence of Leeia sp. TBRC 13508.</title>
        <authorList>
            <person name="Charoenyingcharoen P."/>
            <person name="Yukphan P."/>
        </authorList>
    </citation>
    <scope>NUCLEOTIDE SEQUENCE</scope>
    <source>
        <strain evidence="9">TBRC 13508</strain>
    </source>
</reference>
<dbReference type="PROSITE" id="PS00534">
    <property type="entry name" value="FERROCHELATASE"/>
    <property type="match status" value="1"/>
</dbReference>
<dbReference type="RefSeq" id="WP_227181326.1">
    <property type="nucleotide sequence ID" value="NZ_JAJBZT010000007.1"/>
</dbReference>
<proteinExistence type="inferred from homology"/>
<dbReference type="Proteomes" id="UP001165395">
    <property type="component" value="Unassembled WGS sequence"/>
</dbReference>
<evidence type="ECO:0000256" key="2">
    <source>
        <dbReference type="ARBA" id="ARBA00023004"/>
    </source>
</evidence>
<accession>A0ABS8D8H5</accession>
<keyword evidence="2 7" id="KW-0408">Iron</keyword>
<evidence type="ECO:0000313" key="9">
    <source>
        <dbReference type="EMBL" id="MCB6184516.1"/>
    </source>
</evidence>
<evidence type="ECO:0000256" key="5">
    <source>
        <dbReference type="ARBA" id="ARBA00023244"/>
    </source>
</evidence>
<name>A0ABS8D8H5_9NEIS</name>
<comment type="caution">
    <text evidence="9">The sequence shown here is derived from an EMBL/GenBank/DDBJ whole genome shotgun (WGS) entry which is preliminary data.</text>
</comment>
<comment type="similarity">
    <text evidence="1 7 8">Belongs to the ferrochelatase family.</text>
</comment>
<evidence type="ECO:0000256" key="3">
    <source>
        <dbReference type="ARBA" id="ARBA00023133"/>
    </source>
</evidence>
<keyword evidence="4 7" id="KW-0456">Lyase</keyword>
<dbReference type="HAMAP" id="MF_00323">
    <property type="entry name" value="Ferrochelatase"/>
    <property type="match status" value="1"/>
</dbReference>
<evidence type="ECO:0000256" key="6">
    <source>
        <dbReference type="ARBA" id="ARBA00024536"/>
    </source>
</evidence>
<dbReference type="InterPro" id="IPR033659">
    <property type="entry name" value="Ferrochelatase_N"/>
</dbReference>
<comment type="catalytic activity">
    <reaction evidence="7 8">
        <text>heme b + 2 H(+) = protoporphyrin IX + Fe(2+)</text>
        <dbReference type="Rhea" id="RHEA:22584"/>
        <dbReference type="ChEBI" id="CHEBI:15378"/>
        <dbReference type="ChEBI" id="CHEBI:29033"/>
        <dbReference type="ChEBI" id="CHEBI:57306"/>
        <dbReference type="ChEBI" id="CHEBI:60344"/>
        <dbReference type="EC" id="4.98.1.1"/>
    </reaction>
</comment>
<organism evidence="9 10">
    <name type="scientific">Leeia speluncae</name>
    <dbReference type="NCBI Taxonomy" id="2884804"/>
    <lineage>
        <taxon>Bacteria</taxon>
        <taxon>Pseudomonadati</taxon>
        <taxon>Pseudomonadota</taxon>
        <taxon>Betaproteobacteria</taxon>
        <taxon>Neisseriales</taxon>
        <taxon>Leeiaceae</taxon>
        <taxon>Leeia</taxon>
    </lineage>
</organism>
<sequence>MSKYVTEPPFEHGSEKKIGVLLVNLGTPEAPTAKAVRPYLREFLSDTRVVEIPKPVWWLILNAFILPFRPKQSALKYASIWTNDGSPLMVHTTKQMKLLKGLIGERQGPGYVVDFAMRYGKPSVADKMQQLKREGCEHIVVLPLYPQYAASSAGSVMDAVGRTIQMMRNPPVVRSVKHFHDHPTYIEALAKQVKKHWALNGRGDHLLMSFHGVPKATLTKGDPYFCECHKTGRLLAEALGLAKGAYTIAFQSRFGKAEWVKPYTFEVLHQLGKAKTPKLDIICPGFVSDCLETLEEIAMEGKAEFVAAGGGEYRYVPCLNEEEGLIETLYQLVQQEVLGWEKVLPSPAERMKSREVAKEKGAKQ</sequence>
<dbReference type="InterPro" id="IPR019772">
    <property type="entry name" value="Ferrochelatase_AS"/>
</dbReference>
<comment type="pathway">
    <text evidence="7 8">Porphyrin-containing compound metabolism; protoheme biosynthesis; protoheme from protoporphyrin-IX: step 1/1.</text>
</comment>
<gene>
    <name evidence="7 9" type="primary">hemH</name>
    <name evidence="9" type="ORF">LIN78_13285</name>
</gene>